<keyword evidence="8" id="KW-0812">Transmembrane</keyword>
<keyword evidence="7" id="KW-0175">Coiled coil</keyword>
<keyword evidence="2" id="KW-1003">Cell membrane</keyword>
<dbReference type="PANTHER" id="PTHR32089:SF112">
    <property type="entry name" value="LYSOZYME-LIKE PROTEIN-RELATED"/>
    <property type="match status" value="1"/>
</dbReference>
<accession>A0A917AXZ0</accession>
<dbReference type="PROSITE" id="PS50885">
    <property type="entry name" value="HAMP"/>
    <property type="match status" value="1"/>
</dbReference>
<evidence type="ECO:0000256" key="2">
    <source>
        <dbReference type="ARBA" id="ARBA00022475"/>
    </source>
</evidence>
<evidence type="ECO:0000256" key="4">
    <source>
        <dbReference type="ARBA" id="ARBA00023224"/>
    </source>
</evidence>
<reference evidence="11" key="2">
    <citation type="submission" date="2020-09" db="EMBL/GenBank/DDBJ databases">
        <authorList>
            <person name="Sun Q."/>
            <person name="Zhou Y."/>
        </authorList>
    </citation>
    <scope>NUCLEOTIDE SEQUENCE</scope>
    <source>
        <strain evidence="11">CGMCC 1.12698</strain>
    </source>
</reference>
<dbReference type="Gene3D" id="6.10.340.10">
    <property type="match status" value="1"/>
</dbReference>
<dbReference type="InterPro" id="IPR004089">
    <property type="entry name" value="MCPsignal_dom"/>
</dbReference>
<feature type="domain" description="Methyl-accepting transducer" evidence="9">
    <location>
        <begin position="140"/>
        <end position="397"/>
    </location>
</feature>
<dbReference type="EMBL" id="BMFK01000005">
    <property type="protein sequence ID" value="GGE81962.1"/>
    <property type="molecule type" value="Genomic_DNA"/>
</dbReference>
<feature type="transmembrane region" description="Helical" evidence="8">
    <location>
        <begin position="45"/>
        <end position="66"/>
    </location>
</feature>
<dbReference type="GO" id="GO:0007165">
    <property type="term" value="P:signal transduction"/>
    <property type="evidence" value="ECO:0007669"/>
    <property type="project" value="UniProtKB-KW"/>
</dbReference>
<gene>
    <name evidence="11" type="ORF">GCM10007140_34520</name>
</gene>
<evidence type="ECO:0000256" key="8">
    <source>
        <dbReference type="SAM" id="Phobius"/>
    </source>
</evidence>
<dbReference type="AlphaFoldDB" id="A0A917AXZ0"/>
<protein>
    <submittedName>
        <fullName evidence="11">Methyl-accepting chemotaxis protein</fullName>
    </submittedName>
</protein>
<evidence type="ECO:0000259" key="10">
    <source>
        <dbReference type="PROSITE" id="PS50885"/>
    </source>
</evidence>
<feature type="coiled-coil region" evidence="7">
    <location>
        <begin position="389"/>
        <end position="423"/>
    </location>
</feature>
<evidence type="ECO:0000313" key="11">
    <source>
        <dbReference type="EMBL" id="GGE81962.1"/>
    </source>
</evidence>
<dbReference type="CDD" id="cd06225">
    <property type="entry name" value="HAMP"/>
    <property type="match status" value="1"/>
</dbReference>
<name>A0A917AXZ0_9BACI</name>
<dbReference type="SUPFAM" id="SSF58104">
    <property type="entry name" value="Methyl-accepting chemotaxis protein (MCP) signaling domain"/>
    <property type="match status" value="1"/>
</dbReference>
<dbReference type="InterPro" id="IPR003660">
    <property type="entry name" value="HAMP_dom"/>
</dbReference>
<sequence>MRNISLRWKIVLFITTLATITYSISAIFIFIGYDYIDFMVSFSQGSYTTIIFILGIIWSGILGFLASGYITSSLKKLESAASKVAEGNLRVEVAIPRSNDEIQLLSIGFSKMVHQLRTVIYKLEQTIILTNDKVKGMSHEAGFASKQAENIAYAMQEIAGGAESSALSIQSTTERMDEVLSYSQKMQQEAVHSQNLSSKMLENLEESTTSIHHLLKGIEQLVENNNYCLQAVGSLEKKAKEIQHIVNLVGDIANQTNLLALNASIEAARAGEHGRGFSVVAEEVRGLADQSAQAVQSIGELVRNIQDDIDKTVANIAEQSKVVTNEQEVGIQTFKVVDDMTLSVKQVAESVEGITLLAKKQSDSIEQTFVQVQEVSAVSEETSASSQEIMNATKEQAKAIEAVEELAKELLEETEELTKVINTFQQ</sequence>
<evidence type="ECO:0000256" key="6">
    <source>
        <dbReference type="PROSITE-ProRule" id="PRU00284"/>
    </source>
</evidence>
<keyword evidence="3 8" id="KW-0472">Membrane</keyword>
<dbReference type="SMART" id="SM00304">
    <property type="entry name" value="HAMP"/>
    <property type="match status" value="1"/>
</dbReference>
<evidence type="ECO:0000313" key="12">
    <source>
        <dbReference type="Proteomes" id="UP000605259"/>
    </source>
</evidence>
<feature type="transmembrane region" description="Helical" evidence="8">
    <location>
        <begin position="12"/>
        <end position="33"/>
    </location>
</feature>
<keyword evidence="12" id="KW-1185">Reference proteome</keyword>
<keyword evidence="8" id="KW-1133">Transmembrane helix</keyword>
<evidence type="ECO:0000256" key="5">
    <source>
        <dbReference type="ARBA" id="ARBA00029447"/>
    </source>
</evidence>
<comment type="similarity">
    <text evidence="5">Belongs to the methyl-accepting chemotaxis (MCP) protein family.</text>
</comment>
<dbReference type="Pfam" id="PF00672">
    <property type="entry name" value="HAMP"/>
    <property type="match status" value="1"/>
</dbReference>
<organism evidence="11 12">
    <name type="scientific">Priestia taiwanensis</name>
    <dbReference type="NCBI Taxonomy" id="1347902"/>
    <lineage>
        <taxon>Bacteria</taxon>
        <taxon>Bacillati</taxon>
        <taxon>Bacillota</taxon>
        <taxon>Bacilli</taxon>
        <taxon>Bacillales</taxon>
        <taxon>Bacillaceae</taxon>
        <taxon>Priestia</taxon>
    </lineage>
</organism>
<dbReference type="PANTHER" id="PTHR32089">
    <property type="entry name" value="METHYL-ACCEPTING CHEMOTAXIS PROTEIN MCPB"/>
    <property type="match status" value="1"/>
</dbReference>
<reference evidence="11" key="1">
    <citation type="journal article" date="2014" name="Int. J. Syst. Evol. Microbiol.">
        <title>Complete genome sequence of Corynebacterium casei LMG S-19264T (=DSM 44701T), isolated from a smear-ripened cheese.</title>
        <authorList>
            <consortium name="US DOE Joint Genome Institute (JGI-PGF)"/>
            <person name="Walter F."/>
            <person name="Albersmeier A."/>
            <person name="Kalinowski J."/>
            <person name="Ruckert C."/>
        </authorList>
    </citation>
    <scope>NUCLEOTIDE SEQUENCE</scope>
    <source>
        <strain evidence="11">CGMCC 1.12698</strain>
    </source>
</reference>
<dbReference type="Gene3D" id="1.10.287.950">
    <property type="entry name" value="Methyl-accepting chemotaxis protein"/>
    <property type="match status" value="1"/>
</dbReference>
<comment type="caution">
    <text evidence="11">The sequence shown here is derived from an EMBL/GenBank/DDBJ whole genome shotgun (WGS) entry which is preliminary data.</text>
</comment>
<evidence type="ECO:0000256" key="7">
    <source>
        <dbReference type="SAM" id="Coils"/>
    </source>
</evidence>
<feature type="domain" description="HAMP" evidence="10">
    <location>
        <begin position="68"/>
        <end position="121"/>
    </location>
</feature>
<keyword evidence="4 6" id="KW-0807">Transducer</keyword>
<dbReference type="RefSeq" id="WP_188389750.1">
    <property type="nucleotide sequence ID" value="NZ_BMFK01000005.1"/>
</dbReference>
<dbReference type="Pfam" id="PF00015">
    <property type="entry name" value="MCPsignal"/>
    <property type="match status" value="1"/>
</dbReference>
<evidence type="ECO:0000256" key="1">
    <source>
        <dbReference type="ARBA" id="ARBA00004236"/>
    </source>
</evidence>
<dbReference type="GO" id="GO:0005886">
    <property type="term" value="C:plasma membrane"/>
    <property type="evidence" value="ECO:0007669"/>
    <property type="project" value="UniProtKB-SubCell"/>
</dbReference>
<evidence type="ECO:0000259" key="9">
    <source>
        <dbReference type="PROSITE" id="PS50111"/>
    </source>
</evidence>
<dbReference type="SMART" id="SM00283">
    <property type="entry name" value="MA"/>
    <property type="match status" value="1"/>
</dbReference>
<proteinExistence type="inferred from homology"/>
<evidence type="ECO:0000256" key="3">
    <source>
        <dbReference type="ARBA" id="ARBA00023136"/>
    </source>
</evidence>
<dbReference type="PROSITE" id="PS50111">
    <property type="entry name" value="CHEMOTAXIS_TRANSDUC_2"/>
    <property type="match status" value="1"/>
</dbReference>
<dbReference type="Proteomes" id="UP000605259">
    <property type="component" value="Unassembled WGS sequence"/>
</dbReference>
<comment type="subcellular location">
    <subcellularLocation>
        <location evidence="1">Cell membrane</location>
    </subcellularLocation>
</comment>